<protein>
    <submittedName>
        <fullName evidence="2">Six-bladed beta-propeller, TolB-like protein</fullName>
    </submittedName>
</protein>
<keyword evidence="1" id="KW-0732">Signal</keyword>
<gene>
    <name evidence="2" type="ORF">VFPFJ_02826</name>
</gene>
<evidence type="ECO:0000313" key="2">
    <source>
        <dbReference type="EMBL" id="OAQ93664.1"/>
    </source>
</evidence>
<feature type="signal peptide" evidence="1">
    <location>
        <begin position="1"/>
        <end position="20"/>
    </location>
</feature>
<dbReference type="Proteomes" id="UP000078340">
    <property type="component" value="Unassembled WGS sequence"/>
</dbReference>
<dbReference type="InterPro" id="IPR052998">
    <property type="entry name" value="Hetero-Diels-Alderase-like"/>
</dbReference>
<dbReference type="PANTHER" id="PTHR42060">
    <property type="entry name" value="NHL REPEAT-CONTAINING PROTEIN-RELATED"/>
    <property type="match status" value="1"/>
</dbReference>
<comment type="caution">
    <text evidence="2">The sequence shown here is derived from an EMBL/GenBank/DDBJ whole genome shotgun (WGS) entry which is preliminary data.</text>
</comment>
<organism evidence="2 3">
    <name type="scientific">Purpureocillium lilacinum</name>
    <name type="common">Paecilomyces lilacinus</name>
    <dbReference type="NCBI Taxonomy" id="33203"/>
    <lineage>
        <taxon>Eukaryota</taxon>
        <taxon>Fungi</taxon>
        <taxon>Dikarya</taxon>
        <taxon>Ascomycota</taxon>
        <taxon>Pezizomycotina</taxon>
        <taxon>Sordariomycetes</taxon>
        <taxon>Hypocreomycetidae</taxon>
        <taxon>Hypocreales</taxon>
        <taxon>Ophiocordycipitaceae</taxon>
        <taxon>Purpureocillium</taxon>
    </lineage>
</organism>
<proteinExistence type="predicted"/>
<dbReference type="AlphaFoldDB" id="A0A179HUE8"/>
<dbReference type="SUPFAM" id="SSF63829">
    <property type="entry name" value="Calcium-dependent phosphotriesterase"/>
    <property type="match status" value="1"/>
</dbReference>
<sequence>MHCTVASIALVASLAGQAAALGGDAIVRVRQLYQFPNATQFVENIAIRPNGHLLLNTFDDGRMYTLDPRRHHHGGDDNGAARLVVKVPGVTGLTGIAEIAPDVFAVSAGVNNLSDYSFVAGTARILTVDFNRRAGAGGGGPVVRTAARLPSAQILNGLVALPRHPHILNGLVALPRHPHVVLSADSKAGRVLRTDTTTGRVDVAFADARLAPGDVPPGLPTLGINGIKIHGGFLYLTTSAQRVFARVRIDEWGRRVGDLEQLAQLPLSPPKVPDDFSVARDGTAYVATHLDTLVKVAPDGRWTPLVVAEGDVKLDSPTSTALTRDEKTLYVVTGGGTGGKGGQVLAVQL</sequence>
<reference evidence="2 3" key="1">
    <citation type="submission" date="2016-02" db="EMBL/GenBank/DDBJ databases">
        <title>Biosynthesis of antibiotic leucinostatins and their inhibition on Phytophthora in bio-control Purpureocillium lilacinum.</title>
        <authorList>
            <person name="Wang G."/>
            <person name="Liu Z."/>
            <person name="Lin R."/>
            <person name="Li E."/>
            <person name="Mao Z."/>
            <person name="Ling J."/>
            <person name="Yin W."/>
            <person name="Xie B."/>
        </authorList>
    </citation>
    <scope>NUCLEOTIDE SEQUENCE [LARGE SCALE GENOMIC DNA]</scope>
    <source>
        <strain evidence="2">PLFJ-1</strain>
    </source>
</reference>
<dbReference type="Gene3D" id="2.120.10.30">
    <property type="entry name" value="TolB, C-terminal domain"/>
    <property type="match status" value="1"/>
</dbReference>
<dbReference type="EMBL" id="LSBI01000002">
    <property type="protein sequence ID" value="OAQ93664.1"/>
    <property type="molecule type" value="Genomic_DNA"/>
</dbReference>
<name>A0A179HUE8_PURLI</name>
<dbReference type="OMA" id="THGEYAY"/>
<dbReference type="PANTHER" id="PTHR42060:SF1">
    <property type="entry name" value="NHL REPEAT-CONTAINING PROTEIN"/>
    <property type="match status" value="1"/>
</dbReference>
<evidence type="ECO:0000313" key="3">
    <source>
        <dbReference type="Proteomes" id="UP000078340"/>
    </source>
</evidence>
<accession>A0A179HUE8</accession>
<feature type="chain" id="PRO_5008103841" evidence="1">
    <location>
        <begin position="21"/>
        <end position="349"/>
    </location>
</feature>
<evidence type="ECO:0000256" key="1">
    <source>
        <dbReference type="SAM" id="SignalP"/>
    </source>
</evidence>
<dbReference type="InterPro" id="IPR011042">
    <property type="entry name" value="6-blade_b-propeller_TolB-like"/>
</dbReference>